<proteinExistence type="predicted"/>
<organism evidence="2 3">
    <name type="scientific">Gigaspora margarita</name>
    <dbReference type="NCBI Taxonomy" id="4874"/>
    <lineage>
        <taxon>Eukaryota</taxon>
        <taxon>Fungi</taxon>
        <taxon>Fungi incertae sedis</taxon>
        <taxon>Mucoromycota</taxon>
        <taxon>Glomeromycotina</taxon>
        <taxon>Glomeromycetes</taxon>
        <taxon>Diversisporales</taxon>
        <taxon>Gigasporaceae</taxon>
        <taxon>Gigaspora</taxon>
    </lineage>
</organism>
<keyword evidence="1" id="KW-0175">Coiled coil</keyword>
<dbReference type="AlphaFoldDB" id="A0A8H4AYZ4"/>
<feature type="coiled-coil region" evidence="1">
    <location>
        <begin position="15"/>
        <end position="46"/>
    </location>
</feature>
<protein>
    <submittedName>
        <fullName evidence="2">Uncharacterized protein</fullName>
    </submittedName>
</protein>
<name>A0A8H4AYZ4_GIGMA</name>
<dbReference type="Gene3D" id="1.10.510.10">
    <property type="entry name" value="Transferase(Phosphotransferase) domain 1"/>
    <property type="match status" value="1"/>
</dbReference>
<evidence type="ECO:0000256" key="1">
    <source>
        <dbReference type="SAM" id="Coils"/>
    </source>
</evidence>
<sequence>MNDCLADEPEKRPSAKELVSKLKQYRKDIKNKKKTLYKEVKAVENLPARLNYKIHENASYKSSRVNKGLNSVSRPNDSVEIPIVPLSRPIDIEISIDD</sequence>
<dbReference type="EMBL" id="WTPW01000115">
    <property type="protein sequence ID" value="KAF0546044.1"/>
    <property type="molecule type" value="Genomic_DNA"/>
</dbReference>
<reference evidence="2 3" key="1">
    <citation type="journal article" date="2019" name="Environ. Microbiol.">
        <title>At the nexus of three kingdoms: the genome of the mycorrhizal fungus Gigaspora margarita provides insights into plant, endobacterial and fungal interactions.</title>
        <authorList>
            <person name="Venice F."/>
            <person name="Ghignone S."/>
            <person name="Salvioli di Fossalunga A."/>
            <person name="Amselem J."/>
            <person name="Novero M."/>
            <person name="Xianan X."/>
            <person name="Sedzielewska Toro K."/>
            <person name="Morin E."/>
            <person name="Lipzen A."/>
            <person name="Grigoriev I.V."/>
            <person name="Henrissat B."/>
            <person name="Martin F.M."/>
            <person name="Bonfante P."/>
        </authorList>
    </citation>
    <scope>NUCLEOTIDE SEQUENCE [LARGE SCALE GENOMIC DNA]</scope>
    <source>
        <strain evidence="2 3">BEG34</strain>
    </source>
</reference>
<dbReference type="Proteomes" id="UP000439903">
    <property type="component" value="Unassembled WGS sequence"/>
</dbReference>
<evidence type="ECO:0000313" key="2">
    <source>
        <dbReference type="EMBL" id="KAF0546044.1"/>
    </source>
</evidence>
<gene>
    <name evidence="2" type="ORF">F8M41_001718</name>
</gene>
<keyword evidence="3" id="KW-1185">Reference proteome</keyword>
<accession>A0A8H4AYZ4</accession>
<comment type="caution">
    <text evidence="2">The sequence shown here is derived from an EMBL/GenBank/DDBJ whole genome shotgun (WGS) entry which is preliminary data.</text>
</comment>
<dbReference type="OrthoDB" id="635774at2759"/>
<evidence type="ECO:0000313" key="3">
    <source>
        <dbReference type="Proteomes" id="UP000439903"/>
    </source>
</evidence>